<dbReference type="PANTHER" id="PTHR14430:SF4">
    <property type="entry name" value="GDP_GTP EXCHANGE FACTOR SEC2 N-TERMINAL DOMAIN-CONTAINING PROTEIN"/>
    <property type="match status" value="1"/>
</dbReference>
<accession>A0A0L0SFB1</accession>
<protein>
    <submittedName>
        <fullName evidence="3">Uncharacterized protein</fullName>
    </submittedName>
</protein>
<evidence type="ECO:0000313" key="3">
    <source>
        <dbReference type="EMBL" id="KNE61218.1"/>
    </source>
</evidence>
<dbReference type="Proteomes" id="UP000054350">
    <property type="component" value="Unassembled WGS sequence"/>
</dbReference>
<dbReference type="VEuPathDB" id="FungiDB:AMAG_06966"/>
<sequence>MAEDRADDAARYGTEAELAAFQEREANGEFAIRSAPASPGGKKGKRASRRLSQLSNALISKRASYASIASVASGAPGATRPAQPPVDMEDLDSTALDDFFDFLSMSPTCTPTKMAALPFLARAMVADVEPCLTFTPETTRQCPVKKLVEAMLSAEVAVETYVPGSLPPRSGSVASVASNKSADAHTAAPKQGGGFFSSFMKKNTAPSPSTSAAAPPPPPPPTKCTLCGVHPDMPYVLRSPSVGAFPMCRFCRDRVVAACDFMAFARNLRAGHYNGQNMVTVWVESVVLRSRMLHARLGSLAVLEQPVAGVPAAAGGGRPTPAA</sequence>
<keyword evidence="1" id="KW-0175">Coiled coil</keyword>
<dbReference type="Pfam" id="PF25555">
    <property type="entry name" value="RAB3A-like_C"/>
    <property type="match status" value="1"/>
</dbReference>
<dbReference type="EMBL" id="GG745337">
    <property type="protein sequence ID" value="KNE61218.1"/>
    <property type="molecule type" value="Genomic_DNA"/>
</dbReference>
<gene>
    <name evidence="3" type="ORF">AMAG_06966</name>
</gene>
<name>A0A0L0SFB1_ALLM3</name>
<keyword evidence="4" id="KW-1185">Reference proteome</keyword>
<reference evidence="4" key="2">
    <citation type="submission" date="2009-11" db="EMBL/GenBank/DDBJ databases">
        <title>The Genome Sequence of Allomyces macrogynus strain ATCC 38327.</title>
        <authorList>
            <consortium name="The Broad Institute Genome Sequencing Platform"/>
            <person name="Russ C."/>
            <person name="Cuomo C."/>
            <person name="Shea T."/>
            <person name="Young S.K."/>
            <person name="Zeng Q."/>
            <person name="Koehrsen M."/>
            <person name="Haas B."/>
            <person name="Borodovsky M."/>
            <person name="Guigo R."/>
            <person name="Alvarado L."/>
            <person name="Berlin A."/>
            <person name="Borenstein D."/>
            <person name="Chen Z."/>
            <person name="Engels R."/>
            <person name="Freedman E."/>
            <person name="Gellesch M."/>
            <person name="Goldberg J."/>
            <person name="Griggs A."/>
            <person name="Gujja S."/>
            <person name="Heiman D."/>
            <person name="Hepburn T."/>
            <person name="Howarth C."/>
            <person name="Jen D."/>
            <person name="Larson L."/>
            <person name="Lewis B."/>
            <person name="Mehta T."/>
            <person name="Park D."/>
            <person name="Pearson M."/>
            <person name="Roberts A."/>
            <person name="Saif S."/>
            <person name="Shenoy N."/>
            <person name="Sisk P."/>
            <person name="Stolte C."/>
            <person name="Sykes S."/>
            <person name="Walk T."/>
            <person name="White J."/>
            <person name="Yandava C."/>
            <person name="Burger G."/>
            <person name="Gray M.W."/>
            <person name="Holland P.W.H."/>
            <person name="King N."/>
            <person name="Lang F.B.F."/>
            <person name="Roger A.J."/>
            <person name="Ruiz-Trillo I."/>
            <person name="Lander E."/>
            <person name="Nusbaum C."/>
        </authorList>
    </citation>
    <scope>NUCLEOTIDE SEQUENCE [LARGE SCALE GENOMIC DNA]</scope>
    <source>
        <strain evidence="4">ATCC 38327</strain>
    </source>
</reference>
<dbReference type="GO" id="GO:0051286">
    <property type="term" value="C:cell tip"/>
    <property type="evidence" value="ECO:0007669"/>
    <property type="project" value="TreeGrafter"/>
</dbReference>
<evidence type="ECO:0000313" key="4">
    <source>
        <dbReference type="Proteomes" id="UP000054350"/>
    </source>
</evidence>
<dbReference type="GO" id="GO:0070319">
    <property type="term" value="C:Golgi to plasma membrane transport vesicle"/>
    <property type="evidence" value="ECO:0007669"/>
    <property type="project" value="TreeGrafter"/>
</dbReference>
<feature type="region of interest" description="Disordered" evidence="2">
    <location>
        <begin position="29"/>
        <end position="49"/>
    </location>
</feature>
<evidence type="ECO:0000256" key="2">
    <source>
        <dbReference type="SAM" id="MobiDB-lite"/>
    </source>
</evidence>
<evidence type="ECO:0000256" key="1">
    <source>
        <dbReference type="ARBA" id="ARBA00023054"/>
    </source>
</evidence>
<dbReference type="OrthoDB" id="5599911at2759"/>
<dbReference type="STRING" id="578462.A0A0L0SFB1"/>
<dbReference type="InterPro" id="IPR040351">
    <property type="entry name" value="RAB3IL/RAB3IP/Sec2"/>
</dbReference>
<dbReference type="GO" id="GO:0006887">
    <property type="term" value="P:exocytosis"/>
    <property type="evidence" value="ECO:0007669"/>
    <property type="project" value="TreeGrafter"/>
</dbReference>
<dbReference type="CDD" id="cd21044">
    <property type="entry name" value="Rab11BD_RAB3IP_like"/>
    <property type="match status" value="1"/>
</dbReference>
<dbReference type="GO" id="GO:0005085">
    <property type="term" value="F:guanyl-nucleotide exchange factor activity"/>
    <property type="evidence" value="ECO:0007669"/>
    <property type="project" value="InterPro"/>
</dbReference>
<proteinExistence type="predicted"/>
<reference evidence="3 4" key="1">
    <citation type="submission" date="2009-11" db="EMBL/GenBank/DDBJ databases">
        <title>Annotation of Allomyces macrogynus ATCC 38327.</title>
        <authorList>
            <consortium name="The Broad Institute Genome Sequencing Platform"/>
            <person name="Russ C."/>
            <person name="Cuomo C."/>
            <person name="Burger G."/>
            <person name="Gray M.W."/>
            <person name="Holland P.W.H."/>
            <person name="King N."/>
            <person name="Lang F.B.F."/>
            <person name="Roger A.J."/>
            <person name="Ruiz-Trillo I."/>
            <person name="Young S.K."/>
            <person name="Zeng Q."/>
            <person name="Gargeya S."/>
            <person name="Fitzgerald M."/>
            <person name="Haas B."/>
            <person name="Abouelleil A."/>
            <person name="Alvarado L."/>
            <person name="Arachchi H.M."/>
            <person name="Berlin A."/>
            <person name="Chapman S.B."/>
            <person name="Gearin G."/>
            <person name="Goldberg J."/>
            <person name="Griggs A."/>
            <person name="Gujja S."/>
            <person name="Hansen M."/>
            <person name="Heiman D."/>
            <person name="Howarth C."/>
            <person name="Larimer J."/>
            <person name="Lui A."/>
            <person name="MacDonald P.J.P."/>
            <person name="McCowen C."/>
            <person name="Montmayeur A."/>
            <person name="Murphy C."/>
            <person name="Neiman D."/>
            <person name="Pearson M."/>
            <person name="Priest M."/>
            <person name="Roberts A."/>
            <person name="Saif S."/>
            <person name="Shea T."/>
            <person name="Sisk P."/>
            <person name="Stolte C."/>
            <person name="Sykes S."/>
            <person name="Wortman J."/>
            <person name="Nusbaum C."/>
            <person name="Birren B."/>
        </authorList>
    </citation>
    <scope>NUCLEOTIDE SEQUENCE [LARGE SCALE GENOMIC DNA]</scope>
    <source>
        <strain evidence="3 4">ATCC 38327</strain>
    </source>
</reference>
<dbReference type="PANTHER" id="PTHR14430">
    <property type="entry name" value="RABIN3-RELATED"/>
    <property type="match status" value="1"/>
</dbReference>
<organism evidence="3 4">
    <name type="scientific">Allomyces macrogynus (strain ATCC 38327)</name>
    <name type="common">Allomyces javanicus var. macrogynus</name>
    <dbReference type="NCBI Taxonomy" id="578462"/>
    <lineage>
        <taxon>Eukaryota</taxon>
        <taxon>Fungi</taxon>
        <taxon>Fungi incertae sedis</taxon>
        <taxon>Blastocladiomycota</taxon>
        <taxon>Blastocladiomycetes</taxon>
        <taxon>Blastocladiales</taxon>
        <taxon>Blastocladiaceae</taxon>
        <taxon>Allomyces</taxon>
    </lineage>
</organism>
<dbReference type="AlphaFoldDB" id="A0A0L0SFB1"/>